<dbReference type="Pfam" id="PF13906">
    <property type="entry name" value="AA_permease_C"/>
    <property type="match status" value="1"/>
</dbReference>
<name>A0A6G0T7C9_APHGL</name>
<evidence type="ECO:0000256" key="2">
    <source>
        <dbReference type="SAM" id="Phobius"/>
    </source>
</evidence>
<organism evidence="4 5">
    <name type="scientific">Aphis glycines</name>
    <name type="common">Soybean aphid</name>
    <dbReference type="NCBI Taxonomy" id="307491"/>
    <lineage>
        <taxon>Eukaryota</taxon>
        <taxon>Metazoa</taxon>
        <taxon>Ecdysozoa</taxon>
        <taxon>Arthropoda</taxon>
        <taxon>Hexapoda</taxon>
        <taxon>Insecta</taxon>
        <taxon>Pterygota</taxon>
        <taxon>Neoptera</taxon>
        <taxon>Paraneoptera</taxon>
        <taxon>Hemiptera</taxon>
        <taxon>Sternorrhyncha</taxon>
        <taxon>Aphidomorpha</taxon>
        <taxon>Aphidoidea</taxon>
        <taxon>Aphididae</taxon>
        <taxon>Aphidini</taxon>
        <taxon>Aphis</taxon>
        <taxon>Aphis</taxon>
    </lineage>
</organism>
<dbReference type="PANTHER" id="PTHR43243:SF4">
    <property type="entry name" value="CATIONIC AMINO ACID TRANSPORTER 4"/>
    <property type="match status" value="1"/>
</dbReference>
<comment type="caution">
    <text evidence="4">The sequence shown here is derived from an EMBL/GenBank/DDBJ whole genome shotgun (WGS) entry which is preliminary data.</text>
</comment>
<keyword evidence="1" id="KW-0813">Transport</keyword>
<feature type="transmembrane region" description="Helical" evidence="2">
    <location>
        <begin position="41"/>
        <end position="59"/>
    </location>
</feature>
<feature type="transmembrane region" description="Helical" evidence="2">
    <location>
        <begin position="12"/>
        <end position="34"/>
    </location>
</feature>
<dbReference type="InterPro" id="IPR029485">
    <property type="entry name" value="CAT_C"/>
</dbReference>
<feature type="transmembrane region" description="Helical" evidence="2">
    <location>
        <begin position="100"/>
        <end position="121"/>
    </location>
</feature>
<dbReference type="AlphaFoldDB" id="A0A6G0T7C9"/>
<keyword evidence="2" id="KW-0812">Transmembrane</keyword>
<dbReference type="GO" id="GO:0015171">
    <property type="term" value="F:amino acid transmembrane transporter activity"/>
    <property type="evidence" value="ECO:0007669"/>
    <property type="project" value="TreeGrafter"/>
</dbReference>
<dbReference type="OrthoDB" id="3900342at2759"/>
<protein>
    <recommendedName>
        <fullName evidence="3">Cationic amino acid transporter C-terminal domain-containing protein</fullName>
    </recommendedName>
</protein>
<dbReference type="EMBL" id="VYZN01000054">
    <property type="protein sequence ID" value="KAE9526702.1"/>
    <property type="molecule type" value="Genomic_DNA"/>
</dbReference>
<keyword evidence="2" id="KW-1133">Transmembrane helix</keyword>
<dbReference type="PANTHER" id="PTHR43243">
    <property type="entry name" value="INNER MEMBRANE TRANSPORTER YGJI-RELATED"/>
    <property type="match status" value="1"/>
</dbReference>
<proteinExistence type="predicted"/>
<evidence type="ECO:0000256" key="1">
    <source>
        <dbReference type="ARBA" id="ARBA00022448"/>
    </source>
</evidence>
<evidence type="ECO:0000259" key="3">
    <source>
        <dbReference type="Pfam" id="PF13906"/>
    </source>
</evidence>
<feature type="transmembrane region" description="Helical" evidence="2">
    <location>
        <begin position="127"/>
        <end position="147"/>
    </location>
</feature>
<gene>
    <name evidence="4" type="ORF">AGLY_013350</name>
</gene>
<evidence type="ECO:0000313" key="4">
    <source>
        <dbReference type="EMBL" id="KAE9526702.1"/>
    </source>
</evidence>
<feature type="domain" description="Cationic amino acid transporter C-terminal" evidence="3">
    <location>
        <begin position="100"/>
        <end position="150"/>
    </location>
</feature>
<evidence type="ECO:0000313" key="5">
    <source>
        <dbReference type="Proteomes" id="UP000475862"/>
    </source>
</evidence>
<accession>A0A6G0T7C9</accession>
<keyword evidence="2" id="KW-0472">Membrane</keyword>
<keyword evidence="5" id="KW-1185">Reference proteome</keyword>
<reference evidence="4 5" key="1">
    <citation type="submission" date="2019-08" db="EMBL/GenBank/DDBJ databases">
        <title>The genome of the soybean aphid Biotype 1, its phylome, world population structure and adaptation to the North American continent.</title>
        <authorList>
            <person name="Giordano R."/>
            <person name="Donthu R.K."/>
            <person name="Hernandez A.G."/>
            <person name="Wright C.L."/>
            <person name="Zimin A.V."/>
        </authorList>
    </citation>
    <scope>NUCLEOTIDE SEQUENCE [LARGE SCALE GENOMIC DNA]</scope>
    <source>
        <tissue evidence="4">Whole aphids</tissue>
    </source>
</reference>
<feature type="transmembrane region" description="Helical" evidence="2">
    <location>
        <begin position="65"/>
        <end position="88"/>
    </location>
</feature>
<dbReference type="Proteomes" id="UP000475862">
    <property type="component" value="Unassembled WGS sequence"/>
</dbReference>
<dbReference type="Gene3D" id="1.20.1740.10">
    <property type="entry name" value="Amino acid/polyamine transporter I"/>
    <property type="match status" value="1"/>
</dbReference>
<sequence length="172" mass="19748">MLFIWTFGRYNIIMLIIPVLCCMVTNHILCFINAYNNHSQLKFVTAITACIFCISVVNWDSHQGSVRLILSFIIGLSAIILLVVTLMLNRLPQAIESLPFKVPFVPFVPCLSIILNLYLMMELNFKTWIRFSIWLIIGLLIYAFYGLQHSIEGVKDQTTKTEEGKNEQKISN</sequence>